<evidence type="ECO:0000256" key="5">
    <source>
        <dbReference type="ARBA" id="ARBA00022898"/>
    </source>
</evidence>
<dbReference type="InterPro" id="IPR049704">
    <property type="entry name" value="Aminotrans_3_PPA_site"/>
</dbReference>
<evidence type="ECO:0000256" key="4">
    <source>
        <dbReference type="ARBA" id="ARBA00022679"/>
    </source>
</evidence>
<dbReference type="Proteomes" id="UP000199657">
    <property type="component" value="Unassembled WGS sequence"/>
</dbReference>
<proteinExistence type="inferred from homology"/>
<dbReference type="OrthoDB" id="9770449at2"/>
<dbReference type="GO" id="GO:0008483">
    <property type="term" value="F:transaminase activity"/>
    <property type="evidence" value="ECO:0007669"/>
    <property type="project" value="UniProtKB-KW"/>
</dbReference>
<dbReference type="InterPro" id="IPR005814">
    <property type="entry name" value="Aminotrans_3"/>
</dbReference>
<dbReference type="InterPro" id="IPR015424">
    <property type="entry name" value="PyrdxlP-dep_Trfase"/>
</dbReference>
<dbReference type="SUPFAM" id="SSF53383">
    <property type="entry name" value="PLP-dependent transferases"/>
    <property type="match status" value="1"/>
</dbReference>
<dbReference type="STRING" id="406100.SAMN04488052_109112"/>
<dbReference type="InterPro" id="IPR015422">
    <property type="entry name" value="PyrdxlP-dep_Trfase_small"/>
</dbReference>
<dbReference type="InterPro" id="IPR050103">
    <property type="entry name" value="Class-III_PLP-dep_AT"/>
</dbReference>
<dbReference type="GO" id="GO:0042802">
    <property type="term" value="F:identical protein binding"/>
    <property type="evidence" value="ECO:0007669"/>
    <property type="project" value="TreeGrafter"/>
</dbReference>
<evidence type="ECO:0000256" key="6">
    <source>
        <dbReference type="RuleBase" id="RU003560"/>
    </source>
</evidence>
<dbReference type="RefSeq" id="WP_091645606.1">
    <property type="nucleotide sequence ID" value="NZ_FOEG01000009.1"/>
</dbReference>
<dbReference type="CDD" id="cd00610">
    <property type="entry name" value="OAT_like"/>
    <property type="match status" value="1"/>
</dbReference>
<keyword evidence="4 7" id="KW-0808">Transferase</keyword>
<dbReference type="EMBL" id="FOEG01000009">
    <property type="protein sequence ID" value="SEP09924.1"/>
    <property type="molecule type" value="Genomic_DNA"/>
</dbReference>
<dbReference type="FunFam" id="3.40.640.10:FF:000013">
    <property type="entry name" value="4-aminobutyrate aminotransferase"/>
    <property type="match status" value="1"/>
</dbReference>
<comment type="similarity">
    <text evidence="2 6">Belongs to the class-III pyridoxal-phosphate-dependent aminotransferase family.</text>
</comment>
<gene>
    <name evidence="7" type="ORF">SAMN04488052_109112</name>
</gene>
<keyword evidence="8" id="KW-1185">Reference proteome</keyword>
<evidence type="ECO:0000256" key="3">
    <source>
        <dbReference type="ARBA" id="ARBA00022576"/>
    </source>
</evidence>
<reference evidence="7 8" key="1">
    <citation type="submission" date="2016-10" db="EMBL/GenBank/DDBJ databases">
        <authorList>
            <person name="de Groot N.N."/>
        </authorList>
    </citation>
    <scope>NUCLEOTIDE SEQUENCE [LARGE SCALE GENOMIC DNA]</scope>
    <source>
        <strain evidence="7 8">CGMCC 1.6291</strain>
    </source>
</reference>
<dbReference type="Pfam" id="PF00202">
    <property type="entry name" value="Aminotran_3"/>
    <property type="match status" value="1"/>
</dbReference>
<organism evidence="7 8">
    <name type="scientific">Aquisalimonas asiatica</name>
    <dbReference type="NCBI Taxonomy" id="406100"/>
    <lineage>
        <taxon>Bacteria</taxon>
        <taxon>Pseudomonadati</taxon>
        <taxon>Pseudomonadota</taxon>
        <taxon>Gammaproteobacteria</taxon>
        <taxon>Chromatiales</taxon>
        <taxon>Ectothiorhodospiraceae</taxon>
        <taxon>Aquisalimonas</taxon>
    </lineage>
</organism>
<dbReference type="Gene3D" id="3.40.640.10">
    <property type="entry name" value="Type I PLP-dependent aspartate aminotransferase-like (Major domain)"/>
    <property type="match status" value="1"/>
</dbReference>
<dbReference type="PROSITE" id="PS00600">
    <property type="entry name" value="AA_TRANSFER_CLASS_3"/>
    <property type="match status" value="1"/>
</dbReference>
<keyword evidence="5 6" id="KW-0663">Pyridoxal phosphate</keyword>
<dbReference type="InterPro" id="IPR015421">
    <property type="entry name" value="PyrdxlP-dep_Trfase_major"/>
</dbReference>
<evidence type="ECO:0000313" key="7">
    <source>
        <dbReference type="EMBL" id="SEP09924.1"/>
    </source>
</evidence>
<evidence type="ECO:0000313" key="8">
    <source>
        <dbReference type="Proteomes" id="UP000199657"/>
    </source>
</evidence>
<evidence type="ECO:0000256" key="2">
    <source>
        <dbReference type="ARBA" id="ARBA00008954"/>
    </source>
</evidence>
<dbReference type="AlphaFoldDB" id="A0A1H8V3W9"/>
<dbReference type="Gene3D" id="3.90.1150.10">
    <property type="entry name" value="Aspartate Aminotransferase, domain 1"/>
    <property type="match status" value="1"/>
</dbReference>
<accession>A0A1H8V3W9</accession>
<comment type="cofactor">
    <cofactor evidence="1">
        <name>pyridoxal 5'-phosphate</name>
        <dbReference type="ChEBI" id="CHEBI:597326"/>
    </cofactor>
</comment>
<dbReference type="GO" id="GO:0030170">
    <property type="term" value="F:pyridoxal phosphate binding"/>
    <property type="evidence" value="ECO:0007669"/>
    <property type="project" value="InterPro"/>
</dbReference>
<protein>
    <submittedName>
        <fullName evidence="7">4-aminobutyrate aminotransferase</fullName>
    </submittedName>
</protein>
<keyword evidence="3 7" id="KW-0032">Aminotransferase</keyword>
<dbReference type="PIRSF" id="PIRSF000521">
    <property type="entry name" value="Transaminase_4ab_Lys_Orn"/>
    <property type="match status" value="1"/>
</dbReference>
<evidence type="ECO:0000256" key="1">
    <source>
        <dbReference type="ARBA" id="ARBA00001933"/>
    </source>
</evidence>
<name>A0A1H8V3W9_9GAMM</name>
<dbReference type="PANTHER" id="PTHR11986">
    <property type="entry name" value="AMINOTRANSFERASE CLASS III"/>
    <property type="match status" value="1"/>
</dbReference>
<sequence length="421" mass="44944">MANAAGQLSPLMKQSSGINAARAEGMYIYDESGQRYMDFTSGIGVTGTGHCHPKVVAAAQKQVATLVHGQYAIMKHPPLLEMAEKLGERMPEGLTSVFFSNAGTEAVEASIRLARQATGRPNIITFQGCFHGRTMGSLSTTTSSVGLRAGVQPIMGGVVVAPFPNAFRLRMDEKTATEHCLRELDNILHTQSAPAETAAMLIEPIQGEAGYVPANTEFMKGLREICDRHGILLMMDEVQAGYGRSGLFWGHQHFDVVPDVVISAKGLASGFPLSAMVARQDIMEKGWPGSQGGTYGGNAVACAAALATLEVYDEENLVENAAVQGQRLRKHLDEIQADNPAIVDVRGKGLMIGTEIADADGNPDGERAARILQEAEKRGLVMIRCGAYGGQIIRWLPPLIVNGDQIDEGVNIFADALKASA</sequence>